<feature type="binding site" evidence="13">
    <location>
        <position position="199"/>
    </location>
    <ligand>
        <name>substrate</name>
    </ligand>
</feature>
<dbReference type="GO" id="GO:0005737">
    <property type="term" value="C:cytoplasm"/>
    <property type="evidence" value="ECO:0007669"/>
    <property type="project" value="TreeGrafter"/>
</dbReference>
<evidence type="ECO:0000256" key="6">
    <source>
        <dbReference type="ARBA" id="ARBA00022642"/>
    </source>
</evidence>
<evidence type="ECO:0000256" key="4">
    <source>
        <dbReference type="ARBA" id="ARBA00011218"/>
    </source>
</evidence>
<dbReference type="InterPro" id="IPR013785">
    <property type="entry name" value="Aldolase_TIM"/>
</dbReference>
<evidence type="ECO:0000256" key="2">
    <source>
        <dbReference type="ARBA" id="ARBA00004893"/>
    </source>
</evidence>
<dbReference type="Gene3D" id="3.20.20.70">
    <property type="entry name" value="Aldolase class I"/>
    <property type="match status" value="1"/>
</dbReference>
<comment type="pathway">
    <text evidence="2">Cofactor biosynthesis; NAD(+) biosynthesis; nicotinate D-ribonucleotide from quinolinate: step 1/1.</text>
</comment>
<evidence type="ECO:0000256" key="5">
    <source>
        <dbReference type="ARBA" id="ARBA00011944"/>
    </source>
</evidence>
<dbReference type="GO" id="GO:0009435">
    <property type="term" value="P:NAD+ biosynthetic process"/>
    <property type="evidence" value="ECO:0007669"/>
    <property type="project" value="UniProtKB-UniPathway"/>
</dbReference>
<evidence type="ECO:0000256" key="13">
    <source>
        <dbReference type="PIRSR" id="PIRSR006250-1"/>
    </source>
</evidence>
<gene>
    <name evidence="16" type="ORF">SAMN05421508_102191</name>
</gene>
<dbReference type="Proteomes" id="UP000219621">
    <property type="component" value="Unassembled WGS sequence"/>
</dbReference>
<organism evidence="16 17">
    <name type="scientific">Caenispirillum bisanense</name>
    <dbReference type="NCBI Taxonomy" id="414052"/>
    <lineage>
        <taxon>Bacteria</taxon>
        <taxon>Pseudomonadati</taxon>
        <taxon>Pseudomonadota</taxon>
        <taxon>Alphaproteobacteria</taxon>
        <taxon>Rhodospirillales</taxon>
        <taxon>Novispirillaceae</taxon>
        <taxon>Caenispirillum</taxon>
    </lineage>
</organism>
<dbReference type="Pfam" id="PF01729">
    <property type="entry name" value="QRPTase_C"/>
    <property type="match status" value="1"/>
</dbReference>
<dbReference type="NCBIfam" id="TIGR00078">
    <property type="entry name" value="nadC"/>
    <property type="match status" value="1"/>
</dbReference>
<keyword evidence="7 12" id="KW-0328">Glycosyltransferase</keyword>
<dbReference type="SUPFAM" id="SSF54675">
    <property type="entry name" value="Nicotinate/Quinolinate PRTase N-terminal domain-like"/>
    <property type="match status" value="1"/>
</dbReference>
<dbReference type="Gene3D" id="3.90.1170.20">
    <property type="entry name" value="Quinolinate phosphoribosyl transferase, N-terminal domain"/>
    <property type="match status" value="1"/>
</dbReference>
<reference evidence="16 17" key="1">
    <citation type="submission" date="2017-09" db="EMBL/GenBank/DDBJ databases">
        <authorList>
            <person name="Ehlers B."/>
            <person name="Leendertz F.H."/>
        </authorList>
    </citation>
    <scope>NUCLEOTIDE SEQUENCE [LARGE SCALE GENOMIC DNA]</scope>
    <source>
        <strain evidence="16 17">USBA 140</strain>
    </source>
</reference>
<evidence type="ECO:0000256" key="11">
    <source>
        <dbReference type="ARBA" id="ARBA00069173"/>
    </source>
</evidence>
<evidence type="ECO:0000256" key="12">
    <source>
        <dbReference type="PIRNR" id="PIRNR006250"/>
    </source>
</evidence>
<evidence type="ECO:0000256" key="3">
    <source>
        <dbReference type="ARBA" id="ARBA00009400"/>
    </source>
</evidence>
<name>A0A286G8T1_9PROT</name>
<dbReference type="Pfam" id="PF02749">
    <property type="entry name" value="QRPTase_N"/>
    <property type="match status" value="1"/>
</dbReference>
<dbReference type="GO" id="GO:0004514">
    <property type="term" value="F:nicotinate-nucleotide diphosphorylase (carboxylating) activity"/>
    <property type="evidence" value="ECO:0007669"/>
    <property type="project" value="UniProtKB-EC"/>
</dbReference>
<dbReference type="InterPro" id="IPR022412">
    <property type="entry name" value="Quinolinate_PRibosylTrfase_N"/>
</dbReference>
<feature type="domain" description="Quinolinate phosphoribosyl transferase N-terminal" evidence="15">
    <location>
        <begin position="27"/>
        <end position="112"/>
    </location>
</feature>
<comment type="catalytic activity">
    <reaction evidence="10">
        <text>nicotinate beta-D-ribonucleotide + CO2 + diphosphate = quinolinate + 5-phospho-alpha-D-ribose 1-diphosphate + 2 H(+)</text>
        <dbReference type="Rhea" id="RHEA:12733"/>
        <dbReference type="ChEBI" id="CHEBI:15378"/>
        <dbReference type="ChEBI" id="CHEBI:16526"/>
        <dbReference type="ChEBI" id="CHEBI:29959"/>
        <dbReference type="ChEBI" id="CHEBI:33019"/>
        <dbReference type="ChEBI" id="CHEBI:57502"/>
        <dbReference type="ChEBI" id="CHEBI:58017"/>
        <dbReference type="EC" id="2.4.2.19"/>
    </reaction>
</comment>
<keyword evidence="6" id="KW-0662">Pyridine nucleotide biosynthesis</keyword>
<evidence type="ECO:0000259" key="14">
    <source>
        <dbReference type="Pfam" id="PF01729"/>
    </source>
</evidence>
<dbReference type="CDD" id="cd01572">
    <property type="entry name" value="QPRTase"/>
    <property type="match status" value="1"/>
</dbReference>
<feature type="binding site" evidence="13">
    <location>
        <begin position="135"/>
        <end position="137"/>
    </location>
    <ligand>
        <name>substrate</name>
    </ligand>
</feature>
<proteinExistence type="inferred from homology"/>
<dbReference type="OrthoDB" id="9782546at2"/>
<evidence type="ECO:0000256" key="7">
    <source>
        <dbReference type="ARBA" id="ARBA00022676"/>
    </source>
</evidence>
<comment type="similarity">
    <text evidence="3 12">Belongs to the NadC/ModD family.</text>
</comment>
<dbReference type="InterPro" id="IPR027277">
    <property type="entry name" value="NadC/ModD"/>
</dbReference>
<evidence type="ECO:0000256" key="8">
    <source>
        <dbReference type="ARBA" id="ARBA00022679"/>
    </source>
</evidence>
<dbReference type="PANTHER" id="PTHR32179">
    <property type="entry name" value="NICOTINATE-NUCLEOTIDE PYROPHOSPHORYLASE [CARBOXYLATING]"/>
    <property type="match status" value="1"/>
</dbReference>
<keyword evidence="17" id="KW-1185">Reference proteome</keyword>
<evidence type="ECO:0000259" key="15">
    <source>
        <dbReference type="Pfam" id="PF02749"/>
    </source>
</evidence>
<dbReference type="UniPathway" id="UPA00253">
    <property type="reaction ID" value="UER00331"/>
</dbReference>
<evidence type="ECO:0000256" key="9">
    <source>
        <dbReference type="ARBA" id="ARBA00033102"/>
    </source>
</evidence>
<dbReference type="PIRSF" id="PIRSF006250">
    <property type="entry name" value="NadC_ModD"/>
    <property type="match status" value="1"/>
</dbReference>
<dbReference type="RefSeq" id="WP_097277957.1">
    <property type="nucleotide sequence ID" value="NZ_OCNJ01000002.1"/>
</dbReference>
<comment type="subunit">
    <text evidence="4">Hexamer formed by 3 homodimers.</text>
</comment>
<dbReference type="InterPro" id="IPR036068">
    <property type="entry name" value="Nicotinate_pribotase-like_C"/>
</dbReference>
<feature type="binding site" evidence="13">
    <location>
        <position position="159"/>
    </location>
    <ligand>
        <name>substrate</name>
    </ligand>
</feature>
<sequence length="284" mass="29772">MTRALYPFQLDPLLLTALTEDLGQAGDLTTDATVRPEDRARGRFHFRHAGRVAGMAVVRRTFALLDAAVQVTVHHDDGADVPAGTCVATAEGPARAVLTGERVALNLLARLSAIATTTARAVALAAPHGCRIACTRKTTPGLRALEKHAVRVGGGTNHRFGLDDGVLIKDNHIVVAGGVGAALTRAREALGHMVKIEVEVDTLDQLDEVLALGLADAVLLDNMAPDTLREAVRRVAGRLTTEASGGITMANLEAVAQTGVDLISLGFLTHSVPALDIGLDFEVV</sequence>
<evidence type="ECO:0000313" key="16">
    <source>
        <dbReference type="EMBL" id="SOD91953.1"/>
    </source>
</evidence>
<keyword evidence="8 12" id="KW-0808">Transferase</keyword>
<comment type="function">
    <text evidence="1">Involved in the catabolism of quinolinic acid (QA).</text>
</comment>
<feature type="binding site" evidence="13">
    <location>
        <position position="169"/>
    </location>
    <ligand>
        <name>substrate</name>
    </ligand>
</feature>
<accession>A0A286G8T1</accession>
<dbReference type="AlphaFoldDB" id="A0A286G8T1"/>
<feature type="binding site" evidence="13">
    <location>
        <position position="102"/>
    </location>
    <ligand>
        <name>substrate</name>
    </ligand>
</feature>
<feature type="binding site" evidence="13">
    <location>
        <begin position="244"/>
        <end position="246"/>
    </location>
    <ligand>
        <name>substrate</name>
    </ligand>
</feature>
<dbReference type="InterPro" id="IPR004393">
    <property type="entry name" value="NadC"/>
</dbReference>
<dbReference type="EC" id="2.4.2.19" evidence="5"/>
<evidence type="ECO:0000256" key="1">
    <source>
        <dbReference type="ARBA" id="ARBA00003237"/>
    </source>
</evidence>
<evidence type="ECO:0000256" key="10">
    <source>
        <dbReference type="ARBA" id="ARBA00047445"/>
    </source>
</evidence>
<feature type="binding site" evidence="13">
    <location>
        <position position="221"/>
    </location>
    <ligand>
        <name>substrate</name>
    </ligand>
</feature>
<dbReference type="FunFam" id="3.90.1170.20:FF:000001">
    <property type="entry name" value="Nicotinate-nucleotide diphosphorylase (Carboxylating)"/>
    <property type="match status" value="1"/>
</dbReference>
<feature type="domain" description="Quinolinate phosphoribosyl transferase C-terminal" evidence="14">
    <location>
        <begin position="114"/>
        <end position="280"/>
    </location>
</feature>
<dbReference type="GO" id="GO:0034213">
    <property type="term" value="P:quinolinate catabolic process"/>
    <property type="evidence" value="ECO:0007669"/>
    <property type="project" value="TreeGrafter"/>
</dbReference>
<dbReference type="InterPro" id="IPR037128">
    <property type="entry name" value="Quinolinate_PRibosylTase_N_sf"/>
</dbReference>
<dbReference type="FunFam" id="3.20.20.70:FF:000030">
    <property type="entry name" value="Nicotinate-nucleotide pyrophosphorylase, carboxylating"/>
    <property type="match status" value="1"/>
</dbReference>
<evidence type="ECO:0000313" key="17">
    <source>
        <dbReference type="Proteomes" id="UP000219621"/>
    </source>
</evidence>
<dbReference type="SUPFAM" id="SSF51690">
    <property type="entry name" value="Nicotinate/Quinolinate PRTase C-terminal domain-like"/>
    <property type="match status" value="1"/>
</dbReference>
<feature type="binding site" evidence="13">
    <location>
        <begin position="265"/>
        <end position="267"/>
    </location>
    <ligand>
        <name>substrate</name>
    </ligand>
</feature>
<dbReference type="InterPro" id="IPR002638">
    <property type="entry name" value="Quinolinate_PRibosylTrfase_C"/>
</dbReference>
<dbReference type="EMBL" id="OCNJ01000002">
    <property type="protein sequence ID" value="SOD91953.1"/>
    <property type="molecule type" value="Genomic_DNA"/>
</dbReference>
<protein>
    <recommendedName>
        <fullName evidence="11">Probable nicotinate-nucleotide pyrophosphorylase [carboxylating]</fullName>
        <ecNumber evidence="5">2.4.2.19</ecNumber>
    </recommendedName>
    <alternativeName>
        <fullName evidence="9">Quinolinate phosphoribosyltransferase [decarboxylating]</fullName>
    </alternativeName>
</protein>
<dbReference type="PANTHER" id="PTHR32179:SF3">
    <property type="entry name" value="NICOTINATE-NUCLEOTIDE PYROPHOSPHORYLASE [CARBOXYLATING]"/>
    <property type="match status" value="1"/>
</dbReference>